<feature type="active site" evidence="5">
    <location>
        <position position="79"/>
    </location>
</feature>
<dbReference type="GO" id="GO:0008168">
    <property type="term" value="F:methyltransferase activity"/>
    <property type="evidence" value="ECO:0007669"/>
    <property type="project" value="UniProtKB-KW"/>
</dbReference>
<comment type="similarity">
    <text evidence="5 6">Belongs to the class I-like SAM-binding methyltransferase superfamily. C5-methyltransferase family.</text>
</comment>
<gene>
    <name evidence="8" type="ORF">Q8852_00700</name>
</gene>
<dbReference type="InterPro" id="IPR029063">
    <property type="entry name" value="SAM-dependent_MTases_sf"/>
</dbReference>
<dbReference type="PROSITE" id="PS51679">
    <property type="entry name" value="SAM_MT_C5"/>
    <property type="match status" value="1"/>
</dbReference>
<dbReference type="NCBIfam" id="TIGR00675">
    <property type="entry name" value="dcm"/>
    <property type="match status" value="1"/>
</dbReference>
<keyword evidence="2 5" id="KW-0808">Transferase</keyword>
<dbReference type="Proteomes" id="UP001237011">
    <property type="component" value="Chromosome"/>
</dbReference>
<protein>
    <recommendedName>
        <fullName evidence="7">Cytosine-specific methyltransferase</fullName>
        <ecNumber evidence="7">2.1.1.37</ecNumber>
    </recommendedName>
</protein>
<dbReference type="InterPro" id="IPR050750">
    <property type="entry name" value="C5-MTase"/>
</dbReference>
<dbReference type="InterPro" id="IPR001525">
    <property type="entry name" value="C5_MeTfrase"/>
</dbReference>
<sequence>MQKKKIKNNLTFIDLFAGIGGIRRPFSKFGAKCVFSSEIDKYAAKSYELNWGEKPSGDITQIPSEQIPQFDILLAGFPCQAFSLAGKRQGFNDARGTMFFEVARIIAHHKPQAFLLENVKGLINHDKGKTFEFILTTLQDELNYKVFYKVLNAKDFGVPQNRERIIIVGFKNHDIDFVFPTPFETKTCLGDILEKDVDEKYTLSDKLWQGHQRRKQMHQSKGNGFGYSLYDKNSRYTSTISARYYKDGSEILIRQEGKNPRKLTPREAARLQGFDDDFIIGVSDTQAYKQFGNSVPTKMIEAVAENMLQSLGAFDERKE</sequence>
<evidence type="ECO:0000313" key="8">
    <source>
        <dbReference type="EMBL" id="WLP85667.1"/>
    </source>
</evidence>
<dbReference type="PROSITE" id="PS00094">
    <property type="entry name" value="C5_MTASE_1"/>
    <property type="match status" value="1"/>
</dbReference>
<dbReference type="InterPro" id="IPR018117">
    <property type="entry name" value="C5_DNA_meth_AS"/>
</dbReference>
<evidence type="ECO:0000256" key="2">
    <source>
        <dbReference type="ARBA" id="ARBA00022679"/>
    </source>
</evidence>
<organism evidence="8 9">
    <name type="scientific">Mycoplasma seminis</name>
    <dbReference type="NCBI Taxonomy" id="512749"/>
    <lineage>
        <taxon>Bacteria</taxon>
        <taxon>Bacillati</taxon>
        <taxon>Mycoplasmatota</taxon>
        <taxon>Mollicutes</taxon>
        <taxon>Mycoplasmataceae</taxon>
        <taxon>Mycoplasma</taxon>
    </lineage>
</organism>
<reference evidence="8" key="1">
    <citation type="submission" date="2023-08" db="EMBL/GenBank/DDBJ databases">
        <title>Complete genome sequence of Mycoplasma seminis 2200.</title>
        <authorList>
            <person name="Spergser J."/>
        </authorList>
    </citation>
    <scope>NUCLEOTIDE SEQUENCE [LARGE SCALE GENOMIC DNA]</scope>
    <source>
        <strain evidence="8">2200</strain>
    </source>
</reference>
<dbReference type="PANTHER" id="PTHR46098">
    <property type="entry name" value="TRNA (CYTOSINE(38)-C(5))-METHYLTRANSFERASE"/>
    <property type="match status" value="1"/>
</dbReference>
<comment type="catalytic activity">
    <reaction evidence="7">
        <text>a 2'-deoxycytidine in DNA + S-adenosyl-L-methionine = a 5-methyl-2'-deoxycytidine in DNA + S-adenosyl-L-homocysteine + H(+)</text>
        <dbReference type="Rhea" id="RHEA:13681"/>
        <dbReference type="Rhea" id="RHEA-COMP:11369"/>
        <dbReference type="Rhea" id="RHEA-COMP:11370"/>
        <dbReference type="ChEBI" id="CHEBI:15378"/>
        <dbReference type="ChEBI" id="CHEBI:57856"/>
        <dbReference type="ChEBI" id="CHEBI:59789"/>
        <dbReference type="ChEBI" id="CHEBI:85452"/>
        <dbReference type="ChEBI" id="CHEBI:85454"/>
        <dbReference type="EC" id="2.1.1.37"/>
    </reaction>
</comment>
<dbReference type="Gene3D" id="3.90.120.30">
    <property type="match status" value="1"/>
</dbReference>
<evidence type="ECO:0000256" key="1">
    <source>
        <dbReference type="ARBA" id="ARBA00022603"/>
    </source>
</evidence>
<dbReference type="SUPFAM" id="SSF53335">
    <property type="entry name" value="S-adenosyl-L-methionine-dependent methyltransferases"/>
    <property type="match status" value="1"/>
</dbReference>
<dbReference type="PRINTS" id="PR00105">
    <property type="entry name" value="C5METTRFRASE"/>
</dbReference>
<dbReference type="EMBL" id="CP132191">
    <property type="protein sequence ID" value="WLP85667.1"/>
    <property type="molecule type" value="Genomic_DNA"/>
</dbReference>
<evidence type="ECO:0000256" key="6">
    <source>
        <dbReference type="RuleBase" id="RU000416"/>
    </source>
</evidence>
<keyword evidence="9" id="KW-1185">Reference proteome</keyword>
<name>A0ABY9HAN0_9MOLU</name>
<evidence type="ECO:0000256" key="3">
    <source>
        <dbReference type="ARBA" id="ARBA00022691"/>
    </source>
</evidence>
<evidence type="ECO:0000313" key="9">
    <source>
        <dbReference type="Proteomes" id="UP001237011"/>
    </source>
</evidence>
<dbReference type="GO" id="GO:0032259">
    <property type="term" value="P:methylation"/>
    <property type="evidence" value="ECO:0007669"/>
    <property type="project" value="UniProtKB-KW"/>
</dbReference>
<evidence type="ECO:0000256" key="7">
    <source>
        <dbReference type="RuleBase" id="RU000417"/>
    </source>
</evidence>
<accession>A0ABY9HAN0</accession>
<dbReference type="RefSeq" id="WP_305938096.1">
    <property type="nucleotide sequence ID" value="NZ_CP132191.1"/>
</dbReference>
<dbReference type="Pfam" id="PF00145">
    <property type="entry name" value="DNA_methylase"/>
    <property type="match status" value="1"/>
</dbReference>
<dbReference type="PANTHER" id="PTHR46098:SF1">
    <property type="entry name" value="TRNA (CYTOSINE(38)-C(5))-METHYLTRANSFERASE"/>
    <property type="match status" value="1"/>
</dbReference>
<dbReference type="EC" id="2.1.1.37" evidence="7"/>
<evidence type="ECO:0000256" key="4">
    <source>
        <dbReference type="ARBA" id="ARBA00022747"/>
    </source>
</evidence>
<proteinExistence type="inferred from homology"/>
<keyword evidence="1 5" id="KW-0489">Methyltransferase</keyword>
<keyword evidence="3 5" id="KW-0949">S-adenosyl-L-methionine</keyword>
<dbReference type="CDD" id="cd00315">
    <property type="entry name" value="Cyt_C5_DNA_methylase"/>
    <property type="match status" value="1"/>
</dbReference>
<evidence type="ECO:0000256" key="5">
    <source>
        <dbReference type="PROSITE-ProRule" id="PRU01016"/>
    </source>
</evidence>
<dbReference type="Gene3D" id="3.40.50.150">
    <property type="entry name" value="Vaccinia Virus protein VP39"/>
    <property type="match status" value="1"/>
</dbReference>
<keyword evidence="4" id="KW-0680">Restriction system</keyword>